<dbReference type="Pfam" id="PF00005">
    <property type="entry name" value="ABC_tran"/>
    <property type="match status" value="1"/>
</dbReference>
<feature type="transmembrane region" description="Helical" evidence="9">
    <location>
        <begin position="146"/>
        <end position="174"/>
    </location>
</feature>
<feature type="transmembrane region" description="Helical" evidence="9">
    <location>
        <begin position="195"/>
        <end position="213"/>
    </location>
</feature>
<sequence length="569" mass="60698">MAALLAFPFLTTSYSAYQLGLYLLYGIVGQGIALCWGNGGFLPLGQALFFGIGAYISGKILQGNIGWGVVILALILSVIIPALIAGFIGALVFDRQIGSGPYFSLITLALSLLGYQLANSQVLLTGGFNGLTGINGLPGIDSYGNLYFFIVGALAVSTLFLSHLVSTPFGQLLAAVRENEERLQFLGVKTSRVKAAAFAMSGALAGMAGAFFAPHQGIVTPQVVGFILSAELVIWTAVGGRFGPVGPVVGAVIIGFLASGLRDSFAYWEVVVALVFIIVVLRLPGGVGGLGISIAKRFGINVWSQKKFSRTETVPGADQKESPTLEFDNVSVQIGPVAILSGLSFSIKQTGIHCLIGPNGAGKTSALNALTGKLPYSSGKISWRGNTLKGIRPFRTSGLGIGRKLQVPSIFPGLTIRQNIDIAIWVNRLKFTHLFSLKPYQWNISLLDELQDSFPFLKDNEELAGTLSVGQRQMLDFTMAVLAEPNLILLDEPCAGLSKSETENMISVISNLARSSKATFIIVEHDMQVVELLSDHVFVMHQGKLLAEGSLNQIRDNKEVQRIYAGGSK</sequence>
<keyword evidence="7 9" id="KW-1133">Transmembrane helix</keyword>
<accession>A0A381SKE5</accession>
<dbReference type="PANTHER" id="PTHR45772:SF8">
    <property type="entry name" value="HIGH-AFFINITY BRANCHED-CHAIN AMINO ACID TRANSPORT ATP-BINDING PROTEIN"/>
    <property type="match status" value="1"/>
</dbReference>
<gene>
    <name evidence="11" type="ORF">METZ01_LOCUS57320</name>
</gene>
<evidence type="ECO:0000256" key="4">
    <source>
        <dbReference type="ARBA" id="ARBA00022692"/>
    </source>
</evidence>
<keyword evidence="2" id="KW-0813">Transport</keyword>
<dbReference type="EMBL" id="UINC01003228">
    <property type="protein sequence ID" value="SVA04466.1"/>
    <property type="molecule type" value="Genomic_DNA"/>
</dbReference>
<dbReference type="CDD" id="cd06581">
    <property type="entry name" value="TM_PBP1_LivM_like"/>
    <property type="match status" value="1"/>
</dbReference>
<keyword evidence="5" id="KW-0547">Nucleotide-binding</keyword>
<feature type="transmembrane region" description="Helical" evidence="9">
    <location>
        <begin position="265"/>
        <end position="283"/>
    </location>
</feature>
<feature type="transmembrane region" description="Helical" evidence="9">
    <location>
        <begin position="31"/>
        <end position="56"/>
    </location>
</feature>
<dbReference type="GO" id="GO:0005524">
    <property type="term" value="F:ATP binding"/>
    <property type="evidence" value="ECO:0007669"/>
    <property type="project" value="UniProtKB-KW"/>
</dbReference>
<dbReference type="InterPro" id="IPR027417">
    <property type="entry name" value="P-loop_NTPase"/>
</dbReference>
<keyword evidence="3" id="KW-1003">Cell membrane</keyword>
<dbReference type="SUPFAM" id="SSF52540">
    <property type="entry name" value="P-loop containing nucleoside triphosphate hydrolases"/>
    <property type="match status" value="1"/>
</dbReference>
<evidence type="ECO:0000259" key="10">
    <source>
        <dbReference type="PROSITE" id="PS50893"/>
    </source>
</evidence>
<evidence type="ECO:0000256" key="7">
    <source>
        <dbReference type="ARBA" id="ARBA00022989"/>
    </source>
</evidence>
<evidence type="ECO:0000256" key="3">
    <source>
        <dbReference type="ARBA" id="ARBA00022475"/>
    </source>
</evidence>
<feature type="domain" description="ABC transporter" evidence="10">
    <location>
        <begin position="325"/>
        <end position="567"/>
    </location>
</feature>
<evidence type="ECO:0000256" key="5">
    <source>
        <dbReference type="ARBA" id="ARBA00022741"/>
    </source>
</evidence>
<keyword evidence="6" id="KW-0067">ATP-binding</keyword>
<keyword evidence="8 9" id="KW-0472">Membrane</keyword>
<dbReference type="InterPro" id="IPR051120">
    <property type="entry name" value="ABC_AA/LPS_Transport"/>
</dbReference>
<evidence type="ECO:0000256" key="2">
    <source>
        <dbReference type="ARBA" id="ARBA00022448"/>
    </source>
</evidence>
<proteinExistence type="predicted"/>
<dbReference type="InterPro" id="IPR001851">
    <property type="entry name" value="ABC_transp_permease"/>
</dbReference>
<dbReference type="GO" id="GO:0015658">
    <property type="term" value="F:branched-chain amino acid transmembrane transporter activity"/>
    <property type="evidence" value="ECO:0007669"/>
    <property type="project" value="InterPro"/>
</dbReference>
<evidence type="ECO:0000256" key="1">
    <source>
        <dbReference type="ARBA" id="ARBA00004651"/>
    </source>
</evidence>
<dbReference type="GO" id="GO:0005886">
    <property type="term" value="C:plasma membrane"/>
    <property type="evidence" value="ECO:0007669"/>
    <property type="project" value="UniProtKB-SubCell"/>
</dbReference>
<evidence type="ECO:0000313" key="11">
    <source>
        <dbReference type="EMBL" id="SVA04466.1"/>
    </source>
</evidence>
<keyword evidence="4 9" id="KW-0812">Transmembrane</keyword>
<dbReference type="Pfam" id="PF02653">
    <property type="entry name" value="BPD_transp_2"/>
    <property type="match status" value="1"/>
</dbReference>
<protein>
    <recommendedName>
        <fullName evidence="10">ABC transporter domain-containing protein</fullName>
    </recommendedName>
</protein>
<evidence type="ECO:0000256" key="9">
    <source>
        <dbReference type="SAM" id="Phobius"/>
    </source>
</evidence>
<comment type="subcellular location">
    <subcellularLocation>
        <location evidence="1">Cell membrane</location>
        <topology evidence="1">Multi-pass membrane protein</topology>
    </subcellularLocation>
</comment>
<dbReference type="Gene3D" id="3.40.50.300">
    <property type="entry name" value="P-loop containing nucleotide triphosphate hydrolases"/>
    <property type="match status" value="1"/>
</dbReference>
<reference evidence="11" key="1">
    <citation type="submission" date="2018-05" db="EMBL/GenBank/DDBJ databases">
        <authorList>
            <person name="Lanie J.A."/>
            <person name="Ng W.-L."/>
            <person name="Kazmierczak K.M."/>
            <person name="Andrzejewski T.M."/>
            <person name="Davidsen T.M."/>
            <person name="Wayne K.J."/>
            <person name="Tettelin H."/>
            <person name="Glass J.I."/>
            <person name="Rusch D."/>
            <person name="Podicherti R."/>
            <person name="Tsui H.-C.T."/>
            <person name="Winkler M.E."/>
        </authorList>
    </citation>
    <scope>NUCLEOTIDE SEQUENCE</scope>
</reference>
<feature type="transmembrane region" description="Helical" evidence="9">
    <location>
        <begin position="233"/>
        <end position="258"/>
    </location>
</feature>
<feature type="transmembrane region" description="Helical" evidence="9">
    <location>
        <begin position="68"/>
        <end position="93"/>
    </location>
</feature>
<dbReference type="GO" id="GO:0016887">
    <property type="term" value="F:ATP hydrolysis activity"/>
    <property type="evidence" value="ECO:0007669"/>
    <property type="project" value="InterPro"/>
</dbReference>
<dbReference type="InterPro" id="IPR003439">
    <property type="entry name" value="ABC_transporter-like_ATP-bd"/>
</dbReference>
<evidence type="ECO:0000256" key="8">
    <source>
        <dbReference type="ARBA" id="ARBA00023136"/>
    </source>
</evidence>
<dbReference type="AlphaFoldDB" id="A0A381SKE5"/>
<dbReference type="PROSITE" id="PS50893">
    <property type="entry name" value="ABC_TRANSPORTER_2"/>
    <property type="match status" value="1"/>
</dbReference>
<evidence type="ECO:0000256" key="6">
    <source>
        <dbReference type="ARBA" id="ARBA00022840"/>
    </source>
</evidence>
<organism evidence="11">
    <name type="scientific">marine metagenome</name>
    <dbReference type="NCBI Taxonomy" id="408172"/>
    <lineage>
        <taxon>unclassified sequences</taxon>
        <taxon>metagenomes</taxon>
        <taxon>ecological metagenomes</taxon>
    </lineage>
</organism>
<name>A0A381SKE5_9ZZZZ</name>
<dbReference type="InterPro" id="IPR043428">
    <property type="entry name" value="LivM-like"/>
</dbReference>
<dbReference type="PANTHER" id="PTHR45772">
    <property type="entry name" value="CONSERVED COMPONENT OF ABC TRANSPORTER FOR NATURAL AMINO ACIDS-RELATED"/>
    <property type="match status" value="1"/>
</dbReference>